<gene>
    <name evidence="5" type="ORF">EQW73_17570</name>
    <name evidence="6" type="ORF">EQW78_16560</name>
</gene>
<dbReference type="EMBL" id="SDJQ01000025">
    <property type="protein sequence ID" value="RXR31426.1"/>
    <property type="molecule type" value="Genomic_DNA"/>
</dbReference>
<dbReference type="PANTHER" id="PTHR43128">
    <property type="entry name" value="L-2-HYDROXYCARBOXYLATE DEHYDROGENASE (NAD(P)(+))"/>
    <property type="match status" value="1"/>
</dbReference>
<dbReference type="GO" id="GO:0006089">
    <property type="term" value="P:lactate metabolic process"/>
    <property type="evidence" value="ECO:0007669"/>
    <property type="project" value="TreeGrafter"/>
</dbReference>
<feature type="compositionally biased region" description="Low complexity" evidence="3">
    <location>
        <begin position="372"/>
        <end position="384"/>
    </location>
</feature>
<dbReference type="Gene3D" id="3.40.50.720">
    <property type="entry name" value="NAD(P)-binding Rossmann-like Domain"/>
    <property type="match status" value="1"/>
</dbReference>
<evidence type="ECO:0000313" key="6">
    <source>
        <dbReference type="EMBL" id="RXR31426.1"/>
    </source>
</evidence>
<dbReference type="InterPro" id="IPR001557">
    <property type="entry name" value="L-lactate/malate_DH"/>
</dbReference>
<evidence type="ECO:0000256" key="1">
    <source>
        <dbReference type="ARBA" id="ARBA00023002"/>
    </source>
</evidence>
<name>A0A4V1N499_9CELL</name>
<sequence length="492" mass="50612">MDVAVLGATGDVGRQVVTQLVERRVLPTTSRLQLVGRPGGASGRAVHGLRADLVDAYDEHAPLIDVAHSPADVVADVVVVAAGATTPARSGASLDRTVLAVANREVFAEYADAIARHGSGHEVVIVVSNPVEVGVAVMARTLGARRVVGMGAWLDTLRFRREIAVELGVRRHRVGGFVGGQHGEDAVPLWSTVRLSGHDLAERARAVRLLRRGRTLDAFPDEVAAAKAELVELAATDVGAAYRLIDTWPADLRVVARPWMTHQSGAKTATATASATVDLVEVVLDGREIVVAGQVALDGEVALAGEQQHGVLGVPIVLGPEGWTRVLLDSLPDDETRRLRGAAAAVGSALQAAGAEGGPAAGPPGAAAVAGAAASAGPARPEGTTGHGGLDGTGDLEADEPSWVAQVEGVHRAGTLTGLTGVFSTRGVSFEHLATEEVDGDGDAGTIHVGFRASERRARALERAVGRLATVRSVVVHGGPCEKAAPPPDHGR</sequence>
<keyword evidence="1" id="KW-0560">Oxidoreductase</keyword>
<evidence type="ECO:0000313" key="8">
    <source>
        <dbReference type="Proteomes" id="UP000290517"/>
    </source>
</evidence>
<dbReference type="SUPFAM" id="SSF51735">
    <property type="entry name" value="NAD(P)-binding Rossmann-fold domains"/>
    <property type="match status" value="1"/>
</dbReference>
<evidence type="ECO:0000256" key="2">
    <source>
        <dbReference type="ARBA" id="ARBA00023027"/>
    </source>
</evidence>
<dbReference type="InterPro" id="IPR001236">
    <property type="entry name" value="Lactate/malate_DH_N"/>
</dbReference>
<dbReference type="Proteomes" id="UP000290517">
    <property type="component" value="Unassembled WGS sequence"/>
</dbReference>
<feature type="region of interest" description="Disordered" evidence="3">
    <location>
        <begin position="372"/>
        <end position="397"/>
    </location>
</feature>
<dbReference type="Proteomes" id="UP000289805">
    <property type="component" value="Unassembled WGS sequence"/>
</dbReference>
<protein>
    <submittedName>
        <fullName evidence="6">Lactate dehydrogenase</fullName>
    </submittedName>
</protein>
<dbReference type="PRINTS" id="PR00086">
    <property type="entry name" value="LLDHDRGNASE"/>
</dbReference>
<dbReference type="STRING" id="1713.GCA_000718325_03090"/>
<evidence type="ECO:0000313" key="5">
    <source>
        <dbReference type="EMBL" id="RXR21776.1"/>
    </source>
</evidence>
<dbReference type="OrthoDB" id="9802969at2"/>
<dbReference type="InterPro" id="IPR015955">
    <property type="entry name" value="Lactate_DH/Glyco_Ohase_4_C"/>
</dbReference>
<comment type="caution">
    <text evidence="6">The sequence shown here is derived from an EMBL/GenBank/DDBJ whole genome shotgun (WGS) entry which is preliminary data.</text>
</comment>
<dbReference type="PANTHER" id="PTHR43128:SF16">
    <property type="entry name" value="L-LACTATE DEHYDROGENASE"/>
    <property type="match status" value="1"/>
</dbReference>
<organism evidence="6 7">
    <name type="scientific">Oerskovia turbata</name>
    <dbReference type="NCBI Taxonomy" id="1713"/>
    <lineage>
        <taxon>Bacteria</taxon>
        <taxon>Bacillati</taxon>
        <taxon>Actinomycetota</taxon>
        <taxon>Actinomycetes</taxon>
        <taxon>Micrococcales</taxon>
        <taxon>Cellulomonadaceae</taxon>
        <taxon>Oerskovia</taxon>
    </lineage>
</organism>
<evidence type="ECO:0000256" key="3">
    <source>
        <dbReference type="SAM" id="MobiDB-lite"/>
    </source>
</evidence>
<keyword evidence="8" id="KW-1185">Reference proteome</keyword>
<dbReference type="Pfam" id="PF00056">
    <property type="entry name" value="Ldh_1_N"/>
    <property type="match status" value="1"/>
</dbReference>
<reference evidence="7 8" key="1">
    <citation type="submission" date="2019-01" db="EMBL/GenBank/DDBJ databases">
        <title>Oerskovia turbata Genome sequencing and assembly.</title>
        <authorList>
            <person name="Dou T."/>
        </authorList>
    </citation>
    <scope>NUCLEOTIDE SEQUENCE [LARGE SCALE GENOMIC DNA]</scope>
    <source>
        <strain evidence="6 7">JCM12123</strain>
        <strain evidence="5 8">JCM3160</strain>
    </source>
</reference>
<accession>A0A4V1N499</accession>
<proteinExistence type="predicted"/>
<evidence type="ECO:0000259" key="4">
    <source>
        <dbReference type="Pfam" id="PF00056"/>
    </source>
</evidence>
<dbReference type="AlphaFoldDB" id="A0A4V1N499"/>
<dbReference type="InterPro" id="IPR036291">
    <property type="entry name" value="NAD(P)-bd_dom_sf"/>
</dbReference>
<dbReference type="Gene3D" id="3.90.110.10">
    <property type="entry name" value="Lactate dehydrogenase/glycoside hydrolase, family 4, C-terminal"/>
    <property type="match status" value="1"/>
</dbReference>
<keyword evidence="2" id="KW-0520">NAD</keyword>
<dbReference type="SUPFAM" id="SSF56327">
    <property type="entry name" value="LDH C-terminal domain-like"/>
    <property type="match status" value="1"/>
</dbReference>
<dbReference type="RefSeq" id="WP_030152570.1">
    <property type="nucleotide sequence ID" value="NZ_JOFV01000017.1"/>
</dbReference>
<dbReference type="EMBL" id="SDJR01000015">
    <property type="protein sequence ID" value="RXR21776.1"/>
    <property type="molecule type" value="Genomic_DNA"/>
</dbReference>
<dbReference type="GO" id="GO:0004459">
    <property type="term" value="F:L-lactate dehydrogenase (NAD+) activity"/>
    <property type="evidence" value="ECO:0007669"/>
    <property type="project" value="TreeGrafter"/>
</dbReference>
<feature type="domain" description="Lactate/malate dehydrogenase N-terminal" evidence="4">
    <location>
        <begin position="2"/>
        <end position="140"/>
    </location>
</feature>
<evidence type="ECO:0000313" key="7">
    <source>
        <dbReference type="Proteomes" id="UP000289805"/>
    </source>
</evidence>